<sequence length="482" mass="52599">MKKTKLLRMAMVMALLAPSMGNVRVFAQDSLLDVNHTKSLSEDDSSIEESDQAEVMDDVDTGLETEDATSPESPSSSSPSDTSKEADDKKQGSDTSQTELPSDQTKPEAPEVKSPLEPSPQPSPEKATPQASAPLVPFMPSVSDEPLEMPNIPSVNTYAAYVDHWSGKDAYTHNLLSRRYGIKAEQLDGFLKSTGIQYDSKRINGAKLLKWEKMSGLDVRAIIAISMTESSLGTQGVARLLGANMFGYAAFDLNPNQASQYNDDIAIVRMTQETIIKNKNTDFALQDHKASKFAKGLLNFASDGGLYFTDTSGSGKRRAQIMEAVDTWIDQHGGTPAIPAELKIQSSSSFENVPVGYQISKSYDVLSYQATSYAWGQCTWYVYNRAKELGYQFDAFMGNGGDWKYKAGFRLSKTPKVGYAISFAPGQAGADATYGHVSIVEEVRKDGSILISESNCIGLGKVSYRTFTPQQAEQLTYVVGKK</sequence>
<feature type="compositionally biased region" description="Polar residues" evidence="1">
    <location>
        <begin position="93"/>
        <end position="104"/>
    </location>
</feature>
<dbReference type="AlphaFoldDB" id="G5JZY3"/>
<dbReference type="Proteomes" id="UP000003330">
    <property type="component" value="Unassembled WGS sequence"/>
</dbReference>
<name>G5JZY3_9STRE</name>
<proteinExistence type="predicted"/>
<feature type="signal peptide" evidence="2">
    <location>
        <begin position="1"/>
        <end position="27"/>
    </location>
</feature>
<dbReference type="InterPro" id="IPR038765">
    <property type="entry name" value="Papain-like_cys_pep_sf"/>
</dbReference>
<dbReference type="EMBL" id="AEUX02000001">
    <property type="protein sequence ID" value="EHI70713.1"/>
    <property type="molecule type" value="Genomic_DNA"/>
</dbReference>
<dbReference type="Gene3D" id="3.90.1720.10">
    <property type="entry name" value="endopeptidase domain like (from Nostoc punctiforme)"/>
    <property type="match status" value="1"/>
</dbReference>
<evidence type="ECO:0000313" key="5">
    <source>
        <dbReference type="Proteomes" id="UP000003330"/>
    </source>
</evidence>
<gene>
    <name evidence="4" type="ORF">STRIC_0847</name>
</gene>
<dbReference type="InterPro" id="IPR007921">
    <property type="entry name" value="CHAP_dom"/>
</dbReference>
<dbReference type="eggNOG" id="COG3942">
    <property type="taxonomic scope" value="Bacteria"/>
</dbReference>
<evidence type="ECO:0000313" key="4">
    <source>
        <dbReference type="EMBL" id="EHI70713.1"/>
    </source>
</evidence>
<keyword evidence="2" id="KW-0732">Signal</keyword>
<dbReference type="Pfam" id="PF05257">
    <property type="entry name" value="CHAP"/>
    <property type="match status" value="1"/>
</dbReference>
<evidence type="ECO:0000256" key="1">
    <source>
        <dbReference type="SAM" id="MobiDB-lite"/>
    </source>
</evidence>
<dbReference type="PROSITE" id="PS50911">
    <property type="entry name" value="CHAP"/>
    <property type="match status" value="1"/>
</dbReference>
<feature type="compositionally biased region" description="Basic and acidic residues" evidence="1">
    <location>
        <begin position="82"/>
        <end position="92"/>
    </location>
</feature>
<comment type="caution">
    <text evidence="4">The sequence shown here is derived from an EMBL/GenBank/DDBJ whole genome shotgun (WGS) entry which is preliminary data.</text>
</comment>
<protein>
    <submittedName>
        <fullName evidence="4">CHAP domain protein</fullName>
    </submittedName>
</protein>
<feature type="chain" id="PRO_5003479482" evidence="2">
    <location>
        <begin position="28"/>
        <end position="482"/>
    </location>
</feature>
<feature type="compositionally biased region" description="Acidic residues" evidence="1">
    <location>
        <begin position="42"/>
        <end position="69"/>
    </location>
</feature>
<evidence type="ECO:0000259" key="3">
    <source>
        <dbReference type="PROSITE" id="PS50911"/>
    </source>
</evidence>
<accession>G5JZY3</accession>
<feature type="compositionally biased region" description="Low complexity" evidence="1">
    <location>
        <begin position="70"/>
        <end position="81"/>
    </location>
</feature>
<dbReference type="SUPFAM" id="SSF54001">
    <property type="entry name" value="Cysteine proteinases"/>
    <property type="match status" value="1"/>
</dbReference>
<dbReference type="RefSeq" id="WP_008086946.1">
    <property type="nucleotide sequence ID" value="NZ_AEUX02000001.1"/>
</dbReference>
<keyword evidence="5" id="KW-1185">Reference proteome</keyword>
<dbReference type="OrthoDB" id="977752at2"/>
<feature type="domain" description="Peptidase C51" evidence="3">
    <location>
        <begin position="353"/>
        <end position="479"/>
    </location>
</feature>
<feature type="region of interest" description="Disordered" evidence="1">
    <location>
        <begin position="36"/>
        <end position="142"/>
    </location>
</feature>
<dbReference type="STRING" id="764299.STRIC_0847"/>
<organism evidence="4 5">
    <name type="scientific">Streptococcus ictaluri 707-05</name>
    <dbReference type="NCBI Taxonomy" id="764299"/>
    <lineage>
        <taxon>Bacteria</taxon>
        <taxon>Bacillati</taxon>
        <taxon>Bacillota</taxon>
        <taxon>Bacilli</taxon>
        <taxon>Lactobacillales</taxon>
        <taxon>Streptococcaceae</taxon>
        <taxon>Streptococcus</taxon>
    </lineage>
</organism>
<reference evidence="4 5" key="1">
    <citation type="journal article" date="2014" name="Int. J. Syst. Evol. Microbiol.">
        <title>Phylogenomics and the dynamic genome evolution of the genus Streptococcus.</title>
        <authorList>
            <consortium name="The Broad Institute Genome Sequencing Platform"/>
            <person name="Richards V.P."/>
            <person name="Palmer S.R."/>
            <person name="Pavinski Bitar P.D."/>
            <person name="Qin X."/>
            <person name="Weinstock G.M."/>
            <person name="Highlander S.K."/>
            <person name="Town C.D."/>
            <person name="Burne R.A."/>
            <person name="Stanhope M.J."/>
        </authorList>
    </citation>
    <scope>NUCLEOTIDE SEQUENCE [LARGE SCALE GENOMIC DNA]</scope>
    <source>
        <strain evidence="4 5">707-05</strain>
    </source>
</reference>
<evidence type="ECO:0000256" key="2">
    <source>
        <dbReference type="SAM" id="SignalP"/>
    </source>
</evidence>